<name>A0ABW4T014_9ACTN</name>
<comment type="caution">
    <text evidence="2">The sequence shown here is derived from an EMBL/GenBank/DDBJ whole genome shotgun (WGS) entry which is preliminary data.</text>
</comment>
<feature type="transmembrane region" description="Helical" evidence="1">
    <location>
        <begin position="212"/>
        <end position="229"/>
    </location>
</feature>
<feature type="transmembrane region" description="Helical" evidence="1">
    <location>
        <begin position="244"/>
        <end position="261"/>
    </location>
</feature>
<dbReference type="PANTHER" id="PTHR36844">
    <property type="entry name" value="PROTEASE PRSW"/>
    <property type="match status" value="1"/>
</dbReference>
<gene>
    <name evidence="2" type="ORF">ACFSKW_25235</name>
</gene>
<keyword evidence="2" id="KW-0482">Metalloprotease</keyword>
<dbReference type="GO" id="GO:0008237">
    <property type="term" value="F:metallopeptidase activity"/>
    <property type="evidence" value="ECO:0007669"/>
    <property type="project" value="UniProtKB-KW"/>
</dbReference>
<keyword evidence="1" id="KW-1133">Transmembrane helix</keyword>
<protein>
    <submittedName>
        <fullName evidence="2">PrsW family intramembrane metalloprotease</fullName>
    </submittedName>
</protein>
<evidence type="ECO:0000256" key="1">
    <source>
        <dbReference type="SAM" id="Phobius"/>
    </source>
</evidence>
<dbReference type="PANTHER" id="PTHR36844:SF1">
    <property type="entry name" value="PROTEASE PRSW"/>
    <property type="match status" value="1"/>
</dbReference>
<keyword evidence="1" id="KW-0812">Transmembrane</keyword>
<feature type="transmembrane region" description="Helical" evidence="1">
    <location>
        <begin position="23"/>
        <end position="42"/>
    </location>
</feature>
<accession>A0ABW4T014</accession>
<dbReference type="Proteomes" id="UP001597368">
    <property type="component" value="Unassembled WGS sequence"/>
</dbReference>
<proteinExistence type="predicted"/>
<evidence type="ECO:0000313" key="3">
    <source>
        <dbReference type="Proteomes" id="UP001597368"/>
    </source>
</evidence>
<dbReference type="RefSeq" id="WP_379574875.1">
    <property type="nucleotide sequence ID" value="NZ_JBHUFV010000036.1"/>
</dbReference>
<keyword evidence="2" id="KW-0645">Protease</keyword>
<keyword evidence="3" id="KW-1185">Reference proteome</keyword>
<evidence type="ECO:0000313" key="2">
    <source>
        <dbReference type="EMBL" id="MFD1934783.1"/>
    </source>
</evidence>
<dbReference type="EMBL" id="JBHUFV010000036">
    <property type="protein sequence ID" value="MFD1934783.1"/>
    <property type="molecule type" value="Genomic_DNA"/>
</dbReference>
<sequence length="362" mass="38456">MSHTPRLRAPLPGLRLRPPGRDGGLIVAIVISALCASGHLAWLMTRTGGTLTDLALPLAVALAPLPVLLVVVLAIDQLTPKVRLNLVFAFAWGGGVAFLAATVLTRSTAGGAAPLFEEMAKGTALLWLMWWRRSAITSLTAGIVHAAMAGLGFATVENVVHYLAAFAQGGRDDLLTMIVQRGLGMGIAHPLCASLMGLGIAYAVVARGGTRLPIALATCAGAVLLHILWKDAVFSATGADGRKQAYVVCAAVVLVLTAVIVTEHRRLVAAIGRHLPRYQDTGAVTSDDVDMLSSGRGRWQALHQVRTPPARRAMADYQRAATELVILHQRAERDNVRPGVRDRDDRLAVMTEARARLRASAL</sequence>
<keyword evidence="1" id="KW-0472">Membrane</keyword>
<feature type="transmembrane region" description="Helical" evidence="1">
    <location>
        <begin position="187"/>
        <end position="205"/>
    </location>
</feature>
<feature type="transmembrane region" description="Helical" evidence="1">
    <location>
        <begin position="54"/>
        <end position="74"/>
    </location>
</feature>
<feature type="transmembrane region" description="Helical" evidence="1">
    <location>
        <begin position="111"/>
        <end position="131"/>
    </location>
</feature>
<dbReference type="Pfam" id="PF13367">
    <property type="entry name" value="PrsW-protease"/>
    <property type="match status" value="1"/>
</dbReference>
<organism evidence="2 3">
    <name type="scientific">Nonomuraea mangrovi</name>
    <dbReference type="NCBI Taxonomy" id="2316207"/>
    <lineage>
        <taxon>Bacteria</taxon>
        <taxon>Bacillati</taxon>
        <taxon>Actinomycetota</taxon>
        <taxon>Actinomycetes</taxon>
        <taxon>Streptosporangiales</taxon>
        <taxon>Streptosporangiaceae</taxon>
        <taxon>Nonomuraea</taxon>
    </lineage>
</organism>
<feature type="transmembrane region" description="Helical" evidence="1">
    <location>
        <begin position="86"/>
        <end position="105"/>
    </location>
</feature>
<keyword evidence="2" id="KW-0378">Hydrolase</keyword>
<reference evidence="3" key="1">
    <citation type="journal article" date="2019" name="Int. J. Syst. Evol. Microbiol.">
        <title>The Global Catalogue of Microorganisms (GCM) 10K type strain sequencing project: providing services to taxonomists for standard genome sequencing and annotation.</title>
        <authorList>
            <consortium name="The Broad Institute Genomics Platform"/>
            <consortium name="The Broad Institute Genome Sequencing Center for Infectious Disease"/>
            <person name="Wu L."/>
            <person name="Ma J."/>
        </authorList>
    </citation>
    <scope>NUCLEOTIDE SEQUENCE [LARGE SCALE GENOMIC DNA]</scope>
    <source>
        <strain evidence="3">ICMP 6774ER</strain>
    </source>
</reference>
<feature type="transmembrane region" description="Helical" evidence="1">
    <location>
        <begin position="143"/>
        <end position="167"/>
    </location>
</feature>
<dbReference type="InterPro" id="IPR026898">
    <property type="entry name" value="PrsW"/>
</dbReference>